<organism evidence="1 2">
    <name type="scientific">Stephania cephalantha</name>
    <dbReference type="NCBI Taxonomy" id="152367"/>
    <lineage>
        <taxon>Eukaryota</taxon>
        <taxon>Viridiplantae</taxon>
        <taxon>Streptophyta</taxon>
        <taxon>Embryophyta</taxon>
        <taxon>Tracheophyta</taxon>
        <taxon>Spermatophyta</taxon>
        <taxon>Magnoliopsida</taxon>
        <taxon>Ranunculales</taxon>
        <taxon>Menispermaceae</taxon>
        <taxon>Menispermoideae</taxon>
        <taxon>Cissampelideae</taxon>
        <taxon>Stephania</taxon>
    </lineage>
</organism>
<protein>
    <submittedName>
        <fullName evidence="1">Uncharacterized protein</fullName>
    </submittedName>
</protein>
<name>A0AAP0KU64_9MAGN</name>
<comment type="caution">
    <text evidence="1">The sequence shown here is derived from an EMBL/GenBank/DDBJ whole genome shotgun (WGS) entry which is preliminary data.</text>
</comment>
<evidence type="ECO:0000313" key="2">
    <source>
        <dbReference type="Proteomes" id="UP001419268"/>
    </source>
</evidence>
<dbReference type="PANTHER" id="PTHR17630:SF44">
    <property type="entry name" value="PROTEIN AIM2"/>
    <property type="match status" value="1"/>
</dbReference>
<dbReference type="PANTHER" id="PTHR17630">
    <property type="entry name" value="DIENELACTONE HYDROLASE"/>
    <property type="match status" value="1"/>
</dbReference>
<dbReference type="EMBL" id="JBBNAG010000002">
    <property type="protein sequence ID" value="KAK9157817.1"/>
    <property type="molecule type" value="Genomic_DNA"/>
</dbReference>
<accession>A0AAP0KU64</accession>
<reference evidence="1 2" key="1">
    <citation type="submission" date="2024-01" db="EMBL/GenBank/DDBJ databases">
        <title>Genome assemblies of Stephania.</title>
        <authorList>
            <person name="Yang L."/>
        </authorList>
    </citation>
    <scope>NUCLEOTIDE SEQUENCE [LARGE SCALE GENOMIC DNA]</scope>
    <source>
        <strain evidence="1">JXDWG</strain>
        <tissue evidence="1">Leaf</tissue>
    </source>
</reference>
<proteinExistence type="predicted"/>
<keyword evidence="2" id="KW-1185">Reference proteome</keyword>
<sequence>MSEVRGSSTGISLHSVGSKYARQHGDTLLHPSLVTLDDIKEVKVLIIVLGADIDKISPPELVRIFKDVASPEGWTIRYDVENTAVVKRTEEAHQDMLDWFNKLIYFIAEQNQEPLGYFVEQ</sequence>
<dbReference type="AlphaFoldDB" id="A0AAP0KU64"/>
<gene>
    <name evidence="1" type="ORF">Scep_004391</name>
</gene>
<dbReference type="Proteomes" id="UP001419268">
    <property type="component" value="Unassembled WGS sequence"/>
</dbReference>
<evidence type="ECO:0000313" key="1">
    <source>
        <dbReference type="EMBL" id="KAK9157817.1"/>
    </source>
</evidence>